<feature type="chain" id="PRO_5011576590" evidence="1">
    <location>
        <begin position="29"/>
        <end position="243"/>
    </location>
</feature>
<reference evidence="4" key="1">
    <citation type="submission" date="2016-10" db="EMBL/GenBank/DDBJ databases">
        <authorList>
            <person name="Varghese N."/>
            <person name="Submissions S."/>
        </authorList>
    </citation>
    <scope>NUCLEOTIDE SEQUENCE [LARGE SCALE GENOMIC DNA]</scope>
    <source>
        <strain evidence="4">Jip14</strain>
    </source>
</reference>
<dbReference type="InterPro" id="IPR010333">
    <property type="entry name" value="VirJ"/>
</dbReference>
<protein>
    <submittedName>
        <fullName evidence="3">Virulence protein (VirJ)</fullName>
    </submittedName>
</protein>
<accession>A0A1H7QTG4</accession>
<keyword evidence="1" id="KW-0732">Signal</keyword>
<dbReference type="EMBL" id="FNZR01000006">
    <property type="protein sequence ID" value="SEL51281.1"/>
    <property type="molecule type" value="Genomic_DNA"/>
</dbReference>
<keyword evidence="4" id="KW-1185">Reference proteome</keyword>
<gene>
    <name evidence="3" type="ORF">SAMN05421740_106102</name>
</gene>
<dbReference type="Pfam" id="PF06057">
    <property type="entry name" value="VirJ"/>
    <property type="match status" value="1"/>
</dbReference>
<dbReference type="RefSeq" id="WP_090606647.1">
    <property type="nucleotide sequence ID" value="NZ_FNZR01000006.1"/>
</dbReference>
<sequence>MNIYMMNSRSHHTLFCALCIFLCNAAGARPDMLSKVPPQDLPVMEVKAANESLPLILYLSGDGGYNTFSQRLVAEISSKGYGVLVLDARNYFWKAKTPQQLAADMASLLAGRLQNPRSQQVFVVGYSFGASVIPFMLSRLPSELLAKVGMAVCISPGRFADFEVTLATLLNNSKGNEHYPVVEECRKLKTCPCYFLFGKDEDAGVTRSFIEAGMPVAVLPGSHDYRNDIGALSKKLLEIFHAG</sequence>
<dbReference type="AlphaFoldDB" id="A0A1H7QTG4"/>
<evidence type="ECO:0000313" key="3">
    <source>
        <dbReference type="EMBL" id="SEL51281.1"/>
    </source>
</evidence>
<evidence type="ECO:0000313" key="4">
    <source>
        <dbReference type="Proteomes" id="UP000198916"/>
    </source>
</evidence>
<dbReference type="Proteomes" id="UP000198916">
    <property type="component" value="Unassembled WGS sequence"/>
</dbReference>
<proteinExistence type="predicted"/>
<organism evidence="3 4">
    <name type="scientific">Parapedobacter koreensis</name>
    <dbReference type="NCBI Taxonomy" id="332977"/>
    <lineage>
        <taxon>Bacteria</taxon>
        <taxon>Pseudomonadati</taxon>
        <taxon>Bacteroidota</taxon>
        <taxon>Sphingobacteriia</taxon>
        <taxon>Sphingobacteriales</taxon>
        <taxon>Sphingobacteriaceae</taxon>
        <taxon>Parapedobacter</taxon>
    </lineage>
</organism>
<dbReference type="OrthoDB" id="641022at2"/>
<evidence type="ECO:0000256" key="1">
    <source>
        <dbReference type="SAM" id="SignalP"/>
    </source>
</evidence>
<feature type="signal peptide" evidence="1">
    <location>
        <begin position="1"/>
        <end position="28"/>
    </location>
</feature>
<dbReference type="Gene3D" id="3.40.50.1820">
    <property type="entry name" value="alpha/beta hydrolase"/>
    <property type="match status" value="1"/>
</dbReference>
<evidence type="ECO:0000259" key="2">
    <source>
        <dbReference type="Pfam" id="PF06057"/>
    </source>
</evidence>
<dbReference type="STRING" id="332977.SAMN05421740_106102"/>
<feature type="domain" description="Bacterial virulence" evidence="2">
    <location>
        <begin position="56"/>
        <end position="241"/>
    </location>
</feature>
<dbReference type="InterPro" id="IPR029058">
    <property type="entry name" value="AB_hydrolase_fold"/>
</dbReference>
<name>A0A1H7QTG4_9SPHI</name>
<dbReference type="SUPFAM" id="SSF53474">
    <property type="entry name" value="alpha/beta-Hydrolases"/>
    <property type="match status" value="1"/>
</dbReference>